<sequence>MSTPAPSSPDRRTVLRGVAAAGVVGAAGLPLAACATEAGSKEIGPKAGDKGPETVGKLPEISVGAGKVFKDSKVVVVQPSKDVYKAYDARCPHQGCLVDEVKQGVVKCPCHGSQFDINDGSVVRGPAVQGLPELPMKVVDGEVVVG</sequence>
<dbReference type="EMBL" id="JAKFHA010000016">
    <property type="protein sequence ID" value="MCF2530465.1"/>
    <property type="molecule type" value="Genomic_DNA"/>
</dbReference>
<dbReference type="PROSITE" id="PS51296">
    <property type="entry name" value="RIESKE"/>
    <property type="match status" value="1"/>
</dbReference>
<dbReference type="Proteomes" id="UP001165378">
    <property type="component" value="Unassembled WGS sequence"/>
</dbReference>
<dbReference type="GO" id="GO:0016020">
    <property type="term" value="C:membrane"/>
    <property type="evidence" value="ECO:0007669"/>
    <property type="project" value="InterPro"/>
</dbReference>
<keyword evidence="12" id="KW-1185">Reference proteome</keyword>
<dbReference type="Pfam" id="PF00355">
    <property type="entry name" value="Rieske"/>
    <property type="match status" value="1"/>
</dbReference>
<dbReference type="InterPro" id="IPR006311">
    <property type="entry name" value="TAT_signal"/>
</dbReference>
<reference evidence="11" key="1">
    <citation type="submission" date="2022-01" db="EMBL/GenBank/DDBJ databases">
        <title>Genome-Based Taxonomic Classification of the Phylum Actinobacteria.</title>
        <authorList>
            <person name="Gao Y."/>
        </authorList>
    </citation>
    <scope>NUCLEOTIDE SEQUENCE</scope>
    <source>
        <strain evidence="11">KLBMP 8922</strain>
    </source>
</reference>
<comment type="function">
    <text evidence="1">Iron-sulfur subunit of the cytochrome bc1 complex, an essential component of the respiratory electron transport chain required for ATP synthesis. The bc1 complex catalyzes the oxidation of menaquinol and the reduction of cytochrome c in the respiratory chain. The bc1 complex operates through a Q-cycle mechanism that couples electron transfer to generation of the proton gradient that drives ATP synthesis.</text>
</comment>
<keyword evidence="6" id="KW-0411">Iron-sulfur</keyword>
<dbReference type="PROSITE" id="PS51318">
    <property type="entry name" value="TAT"/>
    <property type="match status" value="1"/>
</dbReference>
<evidence type="ECO:0000256" key="9">
    <source>
        <dbReference type="ARBA" id="ARBA00034078"/>
    </source>
</evidence>
<evidence type="ECO:0000256" key="7">
    <source>
        <dbReference type="ARBA" id="ARBA00023157"/>
    </source>
</evidence>
<dbReference type="PRINTS" id="PR00162">
    <property type="entry name" value="RIESKE"/>
</dbReference>
<dbReference type="InterPro" id="IPR017941">
    <property type="entry name" value="Rieske_2Fe-2S"/>
</dbReference>
<dbReference type="Gene3D" id="2.102.10.10">
    <property type="entry name" value="Rieske [2Fe-2S] iron-sulphur domain"/>
    <property type="match status" value="1"/>
</dbReference>
<evidence type="ECO:0000313" key="12">
    <source>
        <dbReference type="Proteomes" id="UP001165378"/>
    </source>
</evidence>
<dbReference type="InterPro" id="IPR014349">
    <property type="entry name" value="Rieske_Fe-S_prot"/>
</dbReference>
<proteinExistence type="predicted"/>
<comment type="cofactor">
    <cofactor evidence="9">
        <name>[2Fe-2S] cluster</name>
        <dbReference type="ChEBI" id="CHEBI:190135"/>
    </cofactor>
</comment>
<feature type="domain" description="Rieske" evidence="10">
    <location>
        <begin position="50"/>
        <end position="145"/>
    </location>
</feature>
<dbReference type="RefSeq" id="WP_235055129.1">
    <property type="nucleotide sequence ID" value="NZ_JAKFHA010000016.1"/>
</dbReference>
<keyword evidence="3" id="KW-0001">2Fe-2S</keyword>
<keyword evidence="5" id="KW-0408">Iron</keyword>
<keyword evidence="4" id="KW-0479">Metal-binding</keyword>
<evidence type="ECO:0000256" key="6">
    <source>
        <dbReference type="ARBA" id="ARBA00023014"/>
    </source>
</evidence>
<dbReference type="GO" id="GO:0004497">
    <property type="term" value="F:monooxygenase activity"/>
    <property type="evidence" value="ECO:0007669"/>
    <property type="project" value="UniProtKB-ARBA"/>
</dbReference>
<dbReference type="GO" id="GO:0051537">
    <property type="term" value="F:2 iron, 2 sulfur cluster binding"/>
    <property type="evidence" value="ECO:0007669"/>
    <property type="project" value="UniProtKB-KW"/>
</dbReference>
<dbReference type="SUPFAM" id="SSF50022">
    <property type="entry name" value="ISP domain"/>
    <property type="match status" value="1"/>
</dbReference>
<accession>A0AA41Q3S5</accession>
<evidence type="ECO:0000256" key="2">
    <source>
        <dbReference type="ARBA" id="ARBA00015816"/>
    </source>
</evidence>
<evidence type="ECO:0000256" key="3">
    <source>
        <dbReference type="ARBA" id="ARBA00022714"/>
    </source>
</evidence>
<evidence type="ECO:0000256" key="5">
    <source>
        <dbReference type="ARBA" id="ARBA00023004"/>
    </source>
</evidence>
<comment type="caution">
    <text evidence="11">The sequence shown here is derived from an EMBL/GenBank/DDBJ whole genome shotgun (WGS) entry which is preliminary data.</text>
</comment>
<gene>
    <name evidence="11" type="ORF">LZ495_25045</name>
</gene>
<protein>
    <recommendedName>
        <fullName evidence="2">Cytochrome bc1 complex Rieske iron-sulfur subunit</fullName>
    </recommendedName>
    <alternativeName>
        <fullName evidence="8">Cytochrome bc1 reductase complex subunit QcrA</fullName>
    </alternativeName>
</protein>
<name>A0AA41Q3S5_9ACTN</name>
<evidence type="ECO:0000313" key="11">
    <source>
        <dbReference type="EMBL" id="MCF2530465.1"/>
    </source>
</evidence>
<dbReference type="InterPro" id="IPR036922">
    <property type="entry name" value="Rieske_2Fe-2S_sf"/>
</dbReference>
<dbReference type="AlphaFoldDB" id="A0AA41Q3S5"/>
<evidence type="ECO:0000256" key="1">
    <source>
        <dbReference type="ARBA" id="ARBA00002494"/>
    </source>
</evidence>
<dbReference type="InterPro" id="IPR005805">
    <property type="entry name" value="Rieske_Fe-S_prot_C"/>
</dbReference>
<dbReference type="CDD" id="cd03467">
    <property type="entry name" value="Rieske"/>
    <property type="match status" value="1"/>
</dbReference>
<keyword evidence="7" id="KW-1015">Disulfide bond</keyword>
<evidence type="ECO:0000256" key="8">
    <source>
        <dbReference type="ARBA" id="ARBA00029586"/>
    </source>
</evidence>
<dbReference type="PANTHER" id="PTHR10134">
    <property type="entry name" value="CYTOCHROME B-C1 COMPLEX SUBUNIT RIESKE, MITOCHONDRIAL"/>
    <property type="match status" value="1"/>
</dbReference>
<evidence type="ECO:0000259" key="10">
    <source>
        <dbReference type="PROSITE" id="PS51296"/>
    </source>
</evidence>
<organism evidence="11 12">
    <name type="scientific">Yinghuangia soli</name>
    <dbReference type="NCBI Taxonomy" id="2908204"/>
    <lineage>
        <taxon>Bacteria</taxon>
        <taxon>Bacillati</taxon>
        <taxon>Actinomycetota</taxon>
        <taxon>Actinomycetes</taxon>
        <taxon>Kitasatosporales</taxon>
        <taxon>Streptomycetaceae</taxon>
        <taxon>Yinghuangia</taxon>
    </lineage>
</organism>
<evidence type="ECO:0000256" key="4">
    <source>
        <dbReference type="ARBA" id="ARBA00022723"/>
    </source>
</evidence>
<dbReference type="GO" id="GO:0046872">
    <property type="term" value="F:metal ion binding"/>
    <property type="evidence" value="ECO:0007669"/>
    <property type="project" value="UniProtKB-KW"/>
</dbReference>
<dbReference type="GO" id="GO:0016705">
    <property type="term" value="F:oxidoreductase activity, acting on paired donors, with incorporation or reduction of molecular oxygen"/>
    <property type="evidence" value="ECO:0007669"/>
    <property type="project" value="UniProtKB-ARBA"/>
</dbReference>